<feature type="chain" id="PRO_5010127770" evidence="2">
    <location>
        <begin position="27"/>
        <end position="68"/>
    </location>
</feature>
<dbReference type="AlphaFoldDB" id="K3ZG60"/>
<keyword evidence="2" id="KW-0732">Signal</keyword>
<feature type="region of interest" description="Disordered" evidence="1">
    <location>
        <begin position="48"/>
        <end position="68"/>
    </location>
</feature>
<reference evidence="3" key="2">
    <citation type="submission" date="2018-08" db="UniProtKB">
        <authorList>
            <consortium name="EnsemblPlants"/>
        </authorList>
    </citation>
    <scope>IDENTIFICATION</scope>
    <source>
        <strain evidence="3">Yugu1</strain>
    </source>
</reference>
<evidence type="ECO:0000313" key="4">
    <source>
        <dbReference type="Proteomes" id="UP000004995"/>
    </source>
</evidence>
<dbReference type="Proteomes" id="UP000004995">
    <property type="component" value="Unassembled WGS sequence"/>
</dbReference>
<sequence length="68" mass="7473">MSICLRVSLVTYVFCASTTYLDPVSSTSVPWDRVPLPNYHSYSLGGPISSKSQPAFHDPIPQPGRPHI</sequence>
<proteinExistence type="predicted"/>
<feature type="signal peptide" evidence="2">
    <location>
        <begin position="1"/>
        <end position="26"/>
    </location>
</feature>
<dbReference type="EnsemblPlants" id="KQL15688">
    <property type="protein sequence ID" value="KQL15688"/>
    <property type="gene ID" value="SETIT_025562mg"/>
</dbReference>
<evidence type="ECO:0000256" key="2">
    <source>
        <dbReference type="SAM" id="SignalP"/>
    </source>
</evidence>
<name>K3ZG60_SETIT</name>
<reference evidence="4" key="1">
    <citation type="journal article" date="2012" name="Nat. Biotechnol.">
        <title>Reference genome sequence of the model plant Setaria.</title>
        <authorList>
            <person name="Bennetzen J.L."/>
            <person name="Schmutz J."/>
            <person name="Wang H."/>
            <person name="Percifield R."/>
            <person name="Hawkins J."/>
            <person name="Pontaroli A.C."/>
            <person name="Estep M."/>
            <person name="Feng L."/>
            <person name="Vaughn J.N."/>
            <person name="Grimwood J."/>
            <person name="Jenkins J."/>
            <person name="Barry K."/>
            <person name="Lindquist E."/>
            <person name="Hellsten U."/>
            <person name="Deshpande S."/>
            <person name="Wang X."/>
            <person name="Wu X."/>
            <person name="Mitros T."/>
            <person name="Triplett J."/>
            <person name="Yang X."/>
            <person name="Ye C.Y."/>
            <person name="Mauro-Herrera M."/>
            <person name="Wang L."/>
            <person name="Li P."/>
            <person name="Sharma M."/>
            <person name="Sharma R."/>
            <person name="Ronald P.C."/>
            <person name="Panaud O."/>
            <person name="Kellogg E.A."/>
            <person name="Brutnell T.P."/>
            <person name="Doust A.N."/>
            <person name="Tuskan G.A."/>
            <person name="Rokhsar D."/>
            <person name="Devos K.M."/>
        </authorList>
    </citation>
    <scope>NUCLEOTIDE SEQUENCE [LARGE SCALE GENOMIC DNA]</scope>
    <source>
        <strain evidence="4">cv. Yugu1</strain>
    </source>
</reference>
<evidence type="ECO:0000313" key="3">
    <source>
        <dbReference type="EnsemblPlants" id="KQL15688"/>
    </source>
</evidence>
<protein>
    <submittedName>
        <fullName evidence="3">Uncharacterized protein</fullName>
    </submittedName>
</protein>
<dbReference type="Gramene" id="KQL15688">
    <property type="protein sequence ID" value="KQL15688"/>
    <property type="gene ID" value="SETIT_025562mg"/>
</dbReference>
<dbReference type="HOGENOM" id="CLU_2798776_0_0_1"/>
<dbReference type="InParanoid" id="K3ZG60"/>
<keyword evidence="4" id="KW-1185">Reference proteome</keyword>
<dbReference type="EMBL" id="AGNK02001761">
    <property type="status" value="NOT_ANNOTATED_CDS"/>
    <property type="molecule type" value="Genomic_DNA"/>
</dbReference>
<accession>K3ZG60</accession>
<evidence type="ECO:0000256" key="1">
    <source>
        <dbReference type="SAM" id="MobiDB-lite"/>
    </source>
</evidence>
<organism evidence="3 4">
    <name type="scientific">Setaria italica</name>
    <name type="common">Foxtail millet</name>
    <name type="synonym">Panicum italicum</name>
    <dbReference type="NCBI Taxonomy" id="4555"/>
    <lineage>
        <taxon>Eukaryota</taxon>
        <taxon>Viridiplantae</taxon>
        <taxon>Streptophyta</taxon>
        <taxon>Embryophyta</taxon>
        <taxon>Tracheophyta</taxon>
        <taxon>Spermatophyta</taxon>
        <taxon>Magnoliopsida</taxon>
        <taxon>Liliopsida</taxon>
        <taxon>Poales</taxon>
        <taxon>Poaceae</taxon>
        <taxon>PACMAD clade</taxon>
        <taxon>Panicoideae</taxon>
        <taxon>Panicodae</taxon>
        <taxon>Paniceae</taxon>
        <taxon>Cenchrinae</taxon>
        <taxon>Setaria</taxon>
    </lineage>
</organism>